<evidence type="ECO:0000256" key="11">
    <source>
        <dbReference type="ARBA" id="ARBA00022989"/>
    </source>
</evidence>
<comment type="similarity">
    <text evidence="4">Belongs to the CFA/CMAS family.</text>
</comment>
<feature type="transmembrane region" description="Helical" evidence="15">
    <location>
        <begin position="29"/>
        <end position="47"/>
    </location>
</feature>
<feature type="non-terminal residue" evidence="16">
    <location>
        <position position="426"/>
    </location>
</feature>
<dbReference type="EMBL" id="KZ987942">
    <property type="protein sequence ID" value="RKP13799.1"/>
    <property type="molecule type" value="Genomic_DNA"/>
</dbReference>
<reference evidence="17" key="1">
    <citation type="journal article" date="2018" name="Nat. Microbiol.">
        <title>Leveraging single-cell genomics to expand the fungal tree of life.</title>
        <authorList>
            <person name="Ahrendt S.R."/>
            <person name="Quandt C.A."/>
            <person name="Ciobanu D."/>
            <person name="Clum A."/>
            <person name="Salamov A."/>
            <person name="Andreopoulos B."/>
            <person name="Cheng J.F."/>
            <person name="Woyke T."/>
            <person name="Pelin A."/>
            <person name="Henrissat B."/>
            <person name="Reynolds N.K."/>
            <person name="Benny G.L."/>
            <person name="Smith M.E."/>
            <person name="James T.Y."/>
            <person name="Grigoriev I.V."/>
        </authorList>
    </citation>
    <scope>NUCLEOTIDE SEQUENCE [LARGE SCALE GENOMIC DNA]</scope>
</reference>
<evidence type="ECO:0000313" key="16">
    <source>
        <dbReference type="EMBL" id="RKP13799.1"/>
    </source>
</evidence>
<keyword evidence="11 15" id="KW-1133">Transmembrane helix</keyword>
<keyword evidence="17" id="KW-1185">Reference proteome</keyword>
<evidence type="ECO:0000256" key="10">
    <source>
        <dbReference type="ARBA" id="ARBA00022919"/>
    </source>
</evidence>
<keyword evidence="8" id="KW-0949">S-adenosyl-L-methionine</keyword>
<dbReference type="Proteomes" id="UP000267251">
    <property type="component" value="Unassembled WGS sequence"/>
</dbReference>
<dbReference type="SUPFAM" id="SSF53335">
    <property type="entry name" value="S-adenosyl-L-methionine-dependent methyltransferases"/>
    <property type="match status" value="1"/>
</dbReference>
<dbReference type="AlphaFoldDB" id="A0A4V1IY97"/>
<evidence type="ECO:0000256" key="12">
    <source>
        <dbReference type="ARBA" id="ARBA00023098"/>
    </source>
</evidence>
<dbReference type="Gene3D" id="3.40.50.150">
    <property type="entry name" value="Vaccinia Virus protein VP39"/>
    <property type="match status" value="1"/>
</dbReference>
<comment type="pathway">
    <text evidence="3">Sphingolipid metabolism.</text>
</comment>
<evidence type="ECO:0000256" key="9">
    <source>
        <dbReference type="ARBA" id="ARBA00022692"/>
    </source>
</evidence>
<evidence type="ECO:0000256" key="8">
    <source>
        <dbReference type="ARBA" id="ARBA00022691"/>
    </source>
</evidence>
<evidence type="ECO:0000256" key="6">
    <source>
        <dbReference type="ARBA" id="ARBA00022603"/>
    </source>
</evidence>
<evidence type="ECO:0000256" key="7">
    <source>
        <dbReference type="ARBA" id="ARBA00022679"/>
    </source>
</evidence>
<keyword evidence="10" id="KW-0746">Sphingolipid metabolism</keyword>
<accession>A0A4V1IY97</accession>
<evidence type="ECO:0000256" key="5">
    <source>
        <dbReference type="ARBA" id="ARBA00022516"/>
    </source>
</evidence>
<sequence>MSAPVQNYAGVAKALYPAEGSGNQTFNNYFLAAICLIPQAYLVFWTFGMGLYTYLFVTLLWAPTAFGLVIFTTSYLAVPHNSPVKMPGNPVQSYLNILDPAMRDTYCGSNRIPMETFFEAYFDGKIDLADGRDCLEVFEHRHDWARFSLTWGQVKFFFFTWIPELLFRNQLEDEHRVRETYDRGNDFYGAFLGESMVYTSGVISDPSKEETLEELQENKLRLICDKMAMKPGERHLDIGCGWGTLTNYAAKNYATHSTGVSIAKHQIEYAEAKTKEAGIQEGDASFLCMDYRNIPSAKYDKITCVEMAEHVGIRHFQTFLAQIRELLQDDGLFYMQVSGLRATWQYEDFIWGLFMARYIFPLADASTPLYWYVKQLEESGFEVKSVDTVGVHYSSTLWHWYRNWMSNRTDIEAKYGKRWFRIFEVF</sequence>
<evidence type="ECO:0000256" key="13">
    <source>
        <dbReference type="ARBA" id="ARBA00023136"/>
    </source>
</evidence>
<dbReference type="Pfam" id="PF02353">
    <property type="entry name" value="CMAS"/>
    <property type="match status" value="1"/>
</dbReference>
<feature type="transmembrane region" description="Helical" evidence="15">
    <location>
        <begin position="54"/>
        <end position="78"/>
    </location>
</feature>
<protein>
    <recommendedName>
        <fullName evidence="14">sphingolipid C(9)-methyltransferase</fullName>
        <ecNumber evidence="14">2.1.1.317</ecNumber>
    </recommendedName>
</protein>
<proteinExistence type="inferred from homology"/>
<dbReference type="GO" id="GO:0032259">
    <property type="term" value="P:methylation"/>
    <property type="evidence" value="ECO:0007669"/>
    <property type="project" value="UniProtKB-KW"/>
</dbReference>
<keyword evidence="7 16" id="KW-0808">Transferase</keyword>
<dbReference type="InterPro" id="IPR052290">
    <property type="entry name" value="Sphingo_C9-MT"/>
</dbReference>
<organism evidence="16 17">
    <name type="scientific">Piptocephalis cylindrospora</name>
    <dbReference type="NCBI Taxonomy" id="1907219"/>
    <lineage>
        <taxon>Eukaryota</taxon>
        <taxon>Fungi</taxon>
        <taxon>Fungi incertae sedis</taxon>
        <taxon>Zoopagomycota</taxon>
        <taxon>Zoopagomycotina</taxon>
        <taxon>Zoopagomycetes</taxon>
        <taxon>Zoopagales</taxon>
        <taxon>Piptocephalidaceae</taxon>
        <taxon>Piptocephalis</taxon>
    </lineage>
</organism>
<evidence type="ECO:0000313" key="17">
    <source>
        <dbReference type="Proteomes" id="UP000267251"/>
    </source>
</evidence>
<dbReference type="CDD" id="cd02440">
    <property type="entry name" value="AdoMet_MTases"/>
    <property type="match status" value="1"/>
</dbReference>
<evidence type="ECO:0000256" key="14">
    <source>
        <dbReference type="ARBA" id="ARBA00039020"/>
    </source>
</evidence>
<keyword evidence="9 15" id="KW-0812">Transmembrane</keyword>
<keyword evidence="12" id="KW-0443">Lipid metabolism</keyword>
<dbReference type="EC" id="2.1.1.317" evidence="14"/>
<comment type="pathway">
    <text evidence="2">Lipid metabolism; sphingolipid metabolism.</text>
</comment>
<dbReference type="PANTHER" id="PTHR45197:SF1">
    <property type="entry name" value="SPHINGOLIPID C9-METHYLTRANSFERASE A-RELATED"/>
    <property type="match status" value="1"/>
</dbReference>
<dbReference type="GO" id="GO:0008168">
    <property type="term" value="F:methyltransferase activity"/>
    <property type="evidence" value="ECO:0007669"/>
    <property type="project" value="UniProtKB-KW"/>
</dbReference>
<dbReference type="InterPro" id="IPR029063">
    <property type="entry name" value="SAM-dependent_MTases_sf"/>
</dbReference>
<keyword evidence="5" id="KW-0444">Lipid biosynthesis</keyword>
<evidence type="ECO:0000256" key="2">
    <source>
        <dbReference type="ARBA" id="ARBA00004760"/>
    </source>
</evidence>
<comment type="subcellular location">
    <subcellularLocation>
        <location evidence="1">Membrane</location>
        <topology evidence="1">Multi-pass membrane protein</topology>
    </subcellularLocation>
</comment>
<keyword evidence="13 15" id="KW-0472">Membrane</keyword>
<evidence type="ECO:0000256" key="4">
    <source>
        <dbReference type="ARBA" id="ARBA00010815"/>
    </source>
</evidence>
<gene>
    <name evidence="16" type="ORF">BJ684DRAFT_9552</name>
</gene>
<keyword evidence="6 16" id="KW-0489">Methyltransferase</keyword>
<evidence type="ECO:0000256" key="15">
    <source>
        <dbReference type="SAM" id="Phobius"/>
    </source>
</evidence>
<evidence type="ECO:0000256" key="1">
    <source>
        <dbReference type="ARBA" id="ARBA00004141"/>
    </source>
</evidence>
<dbReference type="GO" id="GO:0006665">
    <property type="term" value="P:sphingolipid metabolic process"/>
    <property type="evidence" value="ECO:0007669"/>
    <property type="project" value="UniProtKB-KW"/>
</dbReference>
<name>A0A4V1IY97_9FUNG</name>
<dbReference type="PANTHER" id="PTHR45197">
    <property type="entry name" value="SYNTHASE, PUTATIVE (AFU_ORTHOLOGUE AFUA_7G04190)-RELATED"/>
    <property type="match status" value="1"/>
</dbReference>
<dbReference type="GO" id="GO:0016020">
    <property type="term" value="C:membrane"/>
    <property type="evidence" value="ECO:0007669"/>
    <property type="project" value="UniProtKB-SubCell"/>
</dbReference>
<dbReference type="OrthoDB" id="412182at2759"/>
<evidence type="ECO:0000256" key="3">
    <source>
        <dbReference type="ARBA" id="ARBA00004991"/>
    </source>
</evidence>